<dbReference type="OrthoDB" id="125347at2759"/>
<protein>
    <recommendedName>
        <fullName evidence="4">BZIP domain-containing protein</fullName>
    </recommendedName>
</protein>
<proteinExistence type="predicted"/>
<dbReference type="PANTHER" id="PTHR38116">
    <property type="entry name" value="CHROMOSOME 7, WHOLE GENOME SHOTGUN SEQUENCE"/>
    <property type="match status" value="1"/>
</dbReference>
<gene>
    <name evidence="2" type="ORF">B0I35DRAFT_480649</name>
</gene>
<evidence type="ECO:0008006" key="4">
    <source>
        <dbReference type="Google" id="ProtNLM"/>
    </source>
</evidence>
<evidence type="ECO:0000256" key="1">
    <source>
        <dbReference type="SAM" id="Coils"/>
    </source>
</evidence>
<evidence type="ECO:0000313" key="3">
    <source>
        <dbReference type="Proteomes" id="UP000813444"/>
    </source>
</evidence>
<name>A0A8K0WNV5_9HYPO</name>
<dbReference type="EMBL" id="JAGPNK010000010">
    <property type="protein sequence ID" value="KAH7312168.1"/>
    <property type="molecule type" value="Genomic_DNA"/>
</dbReference>
<accession>A0A8K0WNV5</accession>
<evidence type="ECO:0000313" key="2">
    <source>
        <dbReference type="EMBL" id="KAH7312168.1"/>
    </source>
</evidence>
<reference evidence="2" key="1">
    <citation type="journal article" date="2021" name="Nat. Commun.">
        <title>Genetic determinants of endophytism in the Arabidopsis root mycobiome.</title>
        <authorList>
            <person name="Mesny F."/>
            <person name="Miyauchi S."/>
            <person name="Thiergart T."/>
            <person name="Pickel B."/>
            <person name="Atanasova L."/>
            <person name="Karlsson M."/>
            <person name="Huettel B."/>
            <person name="Barry K.W."/>
            <person name="Haridas S."/>
            <person name="Chen C."/>
            <person name="Bauer D."/>
            <person name="Andreopoulos W."/>
            <person name="Pangilinan J."/>
            <person name="LaButti K."/>
            <person name="Riley R."/>
            <person name="Lipzen A."/>
            <person name="Clum A."/>
            <person name="Drula E."/>
            <person name="Henrissat B."/>
            <person name="Kohler A."/>
            <person name="Grigoriev I.V."/>
            <person name="Martin F.M."/>
            <person name="Hacquard S."/>
        </authorList>
    </citation>
    <scope>NUCLEOTIDE SEQUENCE</scope>
    <source>
        <strain evidence="2">MPI-CAGE-CH-0235</strain>
    </source>
</reference>
<sequence>MDPRVAFIPLLILRFRHNSAARILTAKLLQDILACIHQTMALLDPVGTAEEERKQRKKLQNRLNQRARRLRLKEQNAMTDNAPVNFEVLRWRLDEADSGAHAARRKLDGDRSPHAGTSTSLGVFHEGLSLCRLVDEVENHIDSIILNSRRHLGQAYGSPGPLADQLFHLVQFNALRGLLENKQSLRDAAHFVTPGEAPYEPARPFLQLVYPGESALLETSNRLPASLRPTKLQMTKAHSSWIHLFPSPRMRDNLIRWEAHFDHAEFAQDVIGNLMDLSHFPKLQVGNAPLVTNWRINYPQEDEGEETAASRRNGLVLWGQAHVIDDWEVTPGFLRKWGWVLEGCHDMMEATNRWRMRRGEQPLYLELWPVGPSGNSSQARVSEV</sequence>
<dbReference type="Pfam" id="PF11905">
    <property type="entry name" value="DUF3425"/>
    <property type="match status" value="1"/>
</dbReference>
<keyword evidence="1" id="KW-0175">Coiled coil</keyword>
<dbReference type="Proteomes" id="UP000813444">
    <property type="component" value="Unassembled WGS sequence"/>
</dbReference>
<comment type="caution">
    <text evidence="2">The sequence shown here is derived from an EMBL/GenBank/DDBJ whole genome shotgun (WGS) entry which is preliminary data.</text>
</comment>
<dbReference type="PANTHER" id="PTHR38116:SF1">
    <property type="entry name" value="BZIP DOMAIN-CONTAINING PROTEIN"/>
    <property type="match status" value="1"/>
</dbReference>
<dbReference type="InterPro" id="IPR021833">
    <property type="entry name" value="DUF3425"/>
</dbReference>
<dbReference type="AlphaFoldDB" id="A0A8K0WNV5"/>
<keyword evidence="3" id="KW-1185">Reference proteome</keyword>
<organism evidence="2 3">
    <name type="scientific">Stachybotrys elegans</name>
    <dbReference type="NCBI Taxonomy" id="80388"/>
    <lineage>
        <taxon>Eukaryota</taxon>
        <taxon>Fungi</taxon>
        <taxon>Dikarya</taxon>
        <taxon>Ascomycota</taxon>
        <taxon>Pezizomycotina</taxon>
        <taxon>Sordariomycetes</taxon>
        <taxon>Hypocreomycetidae</taxon>
        <taxon>Hypocreales</taxon>
        <taxon>Stachybotryaceae</taxon>
        <taxon>Stachybotrys</taxon>
    </lineage>
</organism>
<feature type="coiled-coil region" evidence="1">
    <location>
        <begin position="49"/>
        <end position="76"/>
    </location>
</feature>